<evidence type="ECO:0000313" key="7">
    <source>
        <dbReference type="EMBL" id="GEL02321.1"/>
    </source>
</evidence>
<keyword evidence="4 5" id="KW-0560">Oxidoreductase</keyword>
<evidence type="ECO:0000256" key="1">
    <source>
        <dbReference type="ARBA" id="ARBA00008366"/>
    </source>
</evidence>
<dbReference type="GO" id="GO:0016491">
    <property type="term" value="F:oxidoreductase activity"/>
    <property type="evidence" value="ECO:0007669"/>
    <property type="project" value="UniProtKB-UniRule"/>
</dbReference>
<dbReference type="PANTHER" id="PTHR43425">
    <property type="entry name" value="OXYGEN-INSENSITIVE NADPH NITROREDUCTASE"/>
    <property type="match status" value="1"/>
</dbReference>
<dbReference type="Gene3D" id="3.40.109.10">
    <property type="entry name" value="NADH Oxidase"/>
    <property type="match status" value="1"/>
</dbReference>
<dbReference type="Proteomes" id="UP000321405">
    <property type="component" value="Unassembled WGS sequence"/>
</dbReference>
<evidence type="ECO:0000256" key="5">
    <source>
        <dbReference type="PIRNR" id="PIRNR005426"/>
    </source>
</evidence>
<reference evidence="7 8" key="1">
    <citation type="submission" date="2019-07" db="EMBL/GenBank/DDBJ databases">
        <title>Whole genome shotgun sequence of Swaminathania salitolerans NBRC 104436.</title>
        <authorList>
            <person name="Hosoyama A."/>
            <person name="Uohara A."/>
            <person name="Ohji S."/>
            <person name="Ichikawa N."/>
        </authorList>
    </citation>
    <scope>NUCLEOTIDE SEQUENCE [LARGE SCALE GENOMIC DNA]</scope>
    <source>
        <strain evidence="7 8">NBRC 104436</strain>
    </source>
</reference>
<organism evidence="7 8">
    <name type="scientific">Swaminathania salitolerans</name>
    <dbReference type="NCBI Taxonomy" id="182838"/>
    <lineage>
        <taxon>Bacteria</taxon>
        <taxon>Pseudomonadati</taxon>
        <taxon>Pseudomonadota</taxon>
        <taxon>Alphaproteobacteria</taxon>
        <taxon>Acetobacterales</taxon>
        <taxon>Acetobacteraceae</taxon>
        <taxon>Swaminathania</taxon>
    </lineage>
</organism>
<gene>
    <name evidence="7" type="ORF">SSA02_14840</name>
</gene>
<keyword evidence="3 5" id="KW-0288">FMN</keyword>
<protein>
    <submittedName>
        <fullName evidence="7">NADPH-dependent oxidoreductase</fullName>
    </submittedName>
</protein>
<dbReference type="AlphaFoldDB" id="A0A511BPR6"/>
<feature type="domain" description="Nitroreductase" evidence="6">
    <location>
        <begin position="37"/>
        <end position="187"/>
    </location>
</feature>
<keyword evidence="8" id="KW-1185">Reference proteome</keyword>
<evidence type="ECO:0000256" key="2">
    <source>
        <dbReference type="ARBA" id="ARBA00022630"/>
    </source>
</evidence>
<dbReference type="PIRSF" id="PIRSF005426">
    <property type="entry name" value="Frp"/>
    <property type="match status" value="1"/>
</dbReference>
<sequence>MTDRLEALWHARYRNALPDRVDRAVQAGGDLLESLLGHRSVRSYLPDALPPGTLEKAVAAAQSAATSSNLQSWSVVAVEDAARRSRLAALCGNQAHIAVAPLFMVWLADLSRVERIATRAGLDHGALDHTETFLVATIDAALAAQNAVAALEAAGLGTVYIGGLRNHPAEIAKELHLPQRCMGMFGLCVGWPDPGHPASIKPRLPQDVVLHREHYDPRQEEALIAAYDACADTFQKEQGLPSRAWSLTVAERLSGAERLGGRETMRESLAARGFPLA</sequence>
<comment type="similarity">
    <text evidence="1 5">Belongs to the flavin oxidoreductase frp family.</text>
</comment>
<keyword evidence="5" id="KW-0521">NADP</keyword>
<evidence type="ECO:0000256" key="4">
    <source>
        <dbReference type="ARBA" id="ARBA00023002"/>
    </source>
</evidence>
<comment type="caution">
    <text evidence="7">The sequence shown here is derived from an EMBL/GenBank/DDBJ whole genome shotgun (WGS) entry which is preliminary data.</text>
</comment>
<proteinExistence type="inferred from homology"/>
<keyword evidence="2 5" id="KW-0285">Flavoprotein</keyword>
<evidence type="ECO:0000256" key="3">
    <source>
        <dbReference type="ARBA" id="ARBA00022643"/>
    </source>
</evidence>
<name>A0A511BPR6_9PROT</name>
<dbReference type="EMBL" id="BJVC01000003">
    <property type="protein sequence ID" value="GEL02321.1"/>
    <property type="molecule type" value="Genomic_DNA"/>
</dbReference>
<dbReference type="InterPro" id="IPR029479">
    <property type="entry name" value="Nitroreductase"/>
</dbReference>
<dbReference type="InterPro" id="IPR000415">
    <property type="entry name" value="Nitroreductase-like"/>
</dbReference>
<dbReference type="SUPFAM" id="SSF55469">
    <property type="entry name" value="FMN-dependent nitroreductase-like"/>
    <property type="match status" value="1"/>
</dbReference>
<dbReference type="OrthoDB" id="3181400at2"/>
<evidence type="ECO:0000259" key="6">
    <source>
        <dbReference type="Pfam" id="PF00881"/>
    </source>
</evidence>
<accession>A0A511BPR6</accession>
<dbReference type="InterPro" id="IPR016446">
    <property type="entry name" value="Flavin_OxRdtase_Frp"/>
</dbReference>
<dbReference type="RefSeq" id="WP_147093431.1">
    <property type="nucleotide sequence ID" value="NZ_BJVC01000003.1"/>
</dbReference>
<dbReference type="PANTHER" id="PTHR43425:SF2">
    <property type="entry name" value="OXYGEN-INSENSITIVE NADPH NITROREDUCTASE"/>
    <property type="match status" value="1"/>
</dbReference>
<evidence type="ECO:0000313" key="8">
    <source>
        <dbReference type="Proteomes" id="UP000321405"/>
    </source>
</evidence>
<dbReference type="Pfam" id="PF00881">
    <property type="entry name" value="Nitroreductase"/>
    <property type="match status" value="1"/>
</dbReference>